<proteinExistence type="predicted"/>
<dbReference type="EMBL" id="KB932203">
    <property type="protein sequence ID" value="KCV70960.1"/>
    <property type="molecule type" value="Genomic_DNA"/>
</dbReference>
<dbReference type="Gene3D" id="2.30.29.30">
    <property type="entry name" value="Pleckstrin-homology domain (PH domain)/Phosphotyrosine-binding domain (PTB)"/>
    <property type="match status" value="1"/>
</dbReference>
<dbReference type="Proteomes" id="UP000030693">
    <property type="component" value="Unassembled WGS sequence"/>
</dbReference>
<dbReference type="SMART" id="SM00233">
    <property type="entry name" value="PH"/>
    <property type="match status" value="1"/>
</dbReference>
<dbReference type="CDD" id="cd00821">
    <property type="entry name" value="PH"/>
    <property type="match status" value="1"/>
</dbReference>
<dbReference type="Pfam" id="PF00169">
    <property type="entry name" value="PH"/>
    <property type="match status" value="1"/>
</dbReference>
<feature type="domain" description="PH" evidence="2">
    <location>
        <begin position="908"/>
        <end position="1014"/>
    </location>
</feature>
<dbReference type="PROSITE" id="PS50003">
    <property type="entry name" value="PH_DOMAIN"/>
    <property type="match status" value="1"/>
</dbReference>
<sequence length="1020" mass="106187">MSLSISTAPLSPGSSSSPTTPGAAVAATGSPFPDSVTSPLLARPPFPHTPHRHDSESEDEVVPMTHQPFLPRGNVSNLFRKVNSLPEWCAVSPAVANTFSELADRSLDSLMRTAAELDLATISAPPMPQALGSASSPPVIAAVASPLMVALAKLIPPDDSRLLYDADQHAHRLRAAGTPMSGLSVNPDVLRRTAGEYDIGWMVKPNPVHRSDHPGAPPNAEAADAVLALVCACLESVLLKLIRVIETNVSPSARGPACGAESSSGHIMITSELVTDTLSSRTEMKALFARPHDAAAGDNTVILKVQVFTPVNPGAGAGPTASGPAPTLASQAGSNASLGSMSSMLGATASAAAQSLLTIRFNNDEIIGDAISQLKRKLGPALLGGGMTTSPAQLDDLAYCFYVPNLTNPAARHDAGMPDTRRFSTLSSVSGAALAAAHAEANATPKDQLDYGYFLDPKKSFSEYPGIRNNTVVEFRPDSRILTVLLNENSIKEFRVAETAPIEDILKTIAATIGLVNTSRFGLIIGRTADDMYGGSRNYHAGDGASPTPGTPAAAPAGNAGTLRMKSRRHTSALHLFGTMGRSQAGENKRPSLDSAFGGPGAGGAGAGDQGAGDDDSQFSRRSSTGSYLTMPNRGSAGNKGTLTKKTSLLAAAMTNVNVQLSLSDDGDSFIETTDRSEYLSLSHTLRGQGCPDSDLILLLVRQKMMQSFSERAEEGPGKLADELRRRAEELEREFSKLVSEAEPLTIEGVVPGGMGDGSSHQSAVEGESESSMDQFGRSGGRQRSNNSLTLDTEVEQWIPLQSSSGDSTPGHLAYEPGDRVTVLKKDPSSKRWYGSLRGEFGWFDSSLGTVFVPPVGGPSSPVVTSVASSTGLASFDGGPAGSSSTLSLYSNGAGGGGPGGAGAGAGPVRLEGILAKRGQSFGRWQRARYLLRGGSVWYYKGETVSGDPDGSFSIRGALVTQHDDIPKRPNVFSITLPDASGSVTSANAKQRFFQTDTPAELAAWVAILTEESAAGGAAH</sequence>
<organism evidence="3">
    <name type="scientific">Fonticula alba</name>
    <name type="common">Slime mold</name>
    <dbReference type="NCBI Taxonomy" id="691883"/>
    <lineage>
        <taxon>Eukaryota</taxon>
        <taxon>Rotosphaerida</taxon>
        <taxon>Fonticulaceae</taxon>
        <taxon>Fonticula</taxon>
    </lineage>
</organism>
<evidence type="ECO:0000313" key="4">
    <source>
        <dbReference type="Proteomes" id="UP000030693"/>
    </source>
</evidence>
<evidence type="ECO:0000313" key="3">
    <source>
        <dbReference type="EMBL" id="KCV70960.1"/>
    </source>
</evidence>
<feature type="compositionally biased region" description="Low complexity" evidence="1">
    <location>
        <begin position="541"/>
        <end position="560"/>
    </location>
</feature>
<name>A0A058Z9Q7_FONAL</name>
<dbReference type="GeneID" id="20526632"/>
<gene>
    <name evidence="3" type="ORF">H696_01907</name>
</gene>
<dbReference type="SUPFAM" id="SSF50729">
    <property type="entry name" value="PH domain-like"/>
    <property type="match status" value="1"/>
</dbReference>
<keyword evidence="4" id="KW-1185">Reference proteome</keyword>
<dbReference type="InterPro" id="IPR001849">
    <property type="entry name" value="PH_domain"/>
</dbReference>
<dbReference type="RefSeq" id="XP_009494083.1">
    <property type="nucleotide sequence ID" value="XM_009495808.1"/>
</dbReference>
<dbReference type="InterPro" id="IPR036028">
    <property type="entry name" value="SH3-like_dom_sf"/>
</dbReference>
<dbReference type="InterPro" id="IPR011993">
    <property type="entry name" value="PH-like_dom_sf"/>
</dbReference>
<feature type="region of interest" description="Disordered" evidence="1">
    <location>
        <begin position="540"/>
        <end position="560"/>
    </location>
</feature>
<evidence type="ECO:0000259" key="2">
    <source>
        <dbReference type="PROSITE" id="PS50003"/>
    </source>
</evidence>
<feature type="region of interest" description="Disordered" evidence="1">
    <location>
        <begin position="1"/>
        <end position="62"/>
    </location>
</feature>
<dbReference type="SUPFAM" id="SSF50044">
    <property type="entry name" value="SH3-domain"/>
    <property type="match status" value="1"/>
</dbReference>
<feature type="compositionally biased region" description="Low complexity" evidence="1">
    <location>
        <begin position="1"/>
        <end position="31"/>
    </location>
</feature>
<dbReference type="AlphaFoldDB" id="A0A058Z9Q7"/>
<evidence type="ECO:0000256" key="1">
    <source>
        <dbReference type="SAM" id="MobiDB-lite"/>
    </source>
</evidence>
<feature type="compositionally biased region" description="Polar residues" evidence="1">
    <location>
        <begin position="620"/>
        <end position="630"/>
    </location>
</feature>
<dbReference type="STRING" id="691883.A0A058Z9Q7"/>
<protein>
    <recommendedName>
        <fullName evidence="2">PH domain-containing protein</fullName>
    </recommendedName>
</protein>
<feature type="compositionally biased region" description="Gly residues" evidence="1">
    <location>
        <begin position="598"/>
        <end position="611"/>
    </location>
</feature>
<accession>A0A058Z9Q7</accession>
<reference evidence="3" key="1">
    <citation type="submission" date="2013-04" db="EMBL/GenBank/DDBJ databases">
        <title>The Genome Sequence of Fonticula alba ATCC 38817.</title>
        <authorList>
            <consortium name="The Broad Institute Genomics Platform"/>
            <person name="Russ C."/>
            <person name="Cuomo C."/>
            <person name="Burger G."/>
            <person name="Gray M.W."/>
            <person name="Holland P.W.H."/>
            <person name="King N."/>
            <person name="Lang F.B.F."/>
            <person name="Roger A.J."/>
            <person name="Ruiz-Trillo I."/>
            <person name="Brown M."/>
            <person name="Walker B."/>
            <person name="Young S."/>
            <person name="Zeng Q."/>
            <person name="Gargeya S."/>
            <person name="Fitzgerald M."/>
            <person name="Haas B."/>
            <person name="Abouelleil A."/>
            <person name="Allen A.W."/>
            <person name="Alvarado L."/>
            <person name="Arachchi H.M."/>
            <person name="Berlin A.M."/>
            <person name="Chapman S.B."/>
            <person name="Gainer-Dewar J."/>
            <person name="Goldberg J."/>
            <person name="Griggs A."/>
            <person name="Gujja S."/>
            <person name="Hansen M."/>
            <person name="Howarth C."/>
            <person name="Imamovic A."/>
            <person name="Ireland A."/>
            <person name="Larimer J."/>
            <person name="McCowan C."/>
            <person name="Murphy C."/>
            <person name="Pearson M."/>
            <person name="Poon T.W."/>
            <person name="Priest M."/>
            <person name="Roberts A."/>
            <person name="Saif S."/>
            <person name="Shea T."/>
            <person name="Sisk P."/>
            <person name="Sykes S."/>
            <person name="Wortman J."/>
            <person name="Nusbaum C."/>
            <person name="Birren B."/>
        </authorList>
    </citation>
    <scope>NUCLEOTIDE SEQUENCE [LARGE SCALE GENOMIC DNA]</scope>
    <source>
        <strain evidence="3">ATCC 38817</strain>
    </source>
</reference>
<feature type="region of interest" description="Disordered" evidence="1">
    <location>
        <begin position="746"/>
        <end position="788"/>
    </location>
</feature>
<feature type="region of interest" description="Disordered" evidence="1">
    <location>
        <begin position="579"/>
        <end position="642"/>
    </location>
</feature>